<accession>A0A6B0UZ63</accession>
<reference evidence="2" key="1">
    <citation type="submission" date="2019-12" db="EMBL/GenBank/DDBJ databases">
        <title>An insight into the sialome of adult female Ixodes ricinus ticks feeding for 6 days.</title>
        <authorList>
            <person name="Perner J."/>
            <person name="Ribeiro J.M.C."/>
        </authorList>
    </citation>
    <scope>NUCLEOTIDE SEQUENCE</scope>
    <source>
        <strain evidence="2">Semi-engorged</strain>
        <tissue evidence="2">Salivary glands</tissue>
    </source>
</reference>
<organism evidence="2">
    <name type="scientific">Ixodes ricinus</name>
    <name type="common">Common tick</name>
    <name type="synonym">Acarus ricinus</name>
    <dbReference type="NCBI Taxonomy" id="34613"/>
    <lineage>
        <taxon>Eukaryota</taxon>
        <taxon>Metazoa</taxon>
        <taxon>Ecdysozoa</taxon>
        <taxon>Arthropoda</taxon>
        <taxon>Chelicerata</taxon>
        <taxon>Arachnida</taxon>
        <taxon>Acari</taxon>
        <taxon>Parasitiformes</taxon>
        <taxon>Ixodida</taxon>
        <taxon>Ixodoidea</taxon>
        <taxon>Ixodidae</taxon>
        <taxon>Ixodinae</taxon>
        <taxon>Ixodes</taxon>
    </lineage>
</organism>
<dbReference type="AlphaFoldDB" id="A0A6B0UZ63"/>
<evidence type="ECO:0000256" key="1">
    <source>
        <dbReference type="SAM" id="MobiDB-lite"/>
    </source>
</evidence>
<feature type="compositionally biased region" description="Basic residues" evidence="1">
    <location>
        <begin position="141"/>
        <end position="163"/>
    </location>
</feature>
<evidence type="ECO:0000313" key="2">
    <source>
        <dbReference type="EMBL" id="MXU95190.1"/>
    </source>
</evidence>
<proteinExistence type="predicted"/>
<sequence>MWARRSSLETSRTSRLLSTSLVPSFTAATEVGAAGSAKTLLQRRHEYLGTRNLALAVTNMLLSVNLEVMLRCMRYKKSLGCVFGFLEGGTHSKFFIPRTPQYFFQIHRQQHVRHGQGQIFRSEVLVPFLQQRFRRTLSPYFRRRGERRHQRRGKQARRTRRLKTGPTCPHERRQGAVHRA</sequence>
<name>A0A6B0UZ63_IXORI</name>
<dbReference type="EMBL" id="GIFC01013107">
    <property type="protein sequence ID" value="MXU95190.1"/>
    <property type="molecule type" value="Transcribed_RNA"/>
</dbReference>
<feature type="region of interest" description="Disordered" evidence="1">
    <location>
        <begin position="140"/>
        <end position="180"/>
    </location>
</feature>
<protein>
    <submittedName>
        <fullName evidence="2">Putative secreted protein</fullName>
    </submittedName>
</protein>